<protein>
    <submittedName>
        <fullName evidence="1">Uncharacterized protein</fullName>
    </submittedName>
</protein>
<dbReference type="STRING" id="1193011.LEP1GSC058_1977"/>
<keyword evidence="2" id="KW-1185">Reference proteome</keyword>
<sequence length="46" mass="5464">MNDSSVKLEREKLFIRKQMLINDSLGKNLLRESEGRMRFYINSCLS</sequence>
<reference evidence="1" key="1">
    <citation type="submission" date="2013-04" db="EMBL/GenBank/DDBJ databases">
        <authorList>
            <person name="Harkins D.M."/>
            <person name="Durkin A.S."/>
            <person name="Selengut J.D."/>
            <person name="Sanka R."/>
            <person name="DePew J."/>
            <person name="Purushe J."/>
            <person name="Ahmed A."/>
            <person name="van der Linden H."/>
            <person name="Goris M.G.A."/>
            <person name="Hartskeerl R.A."/>
            <person name="Vinetz J.M."/>
            <person name="Sutton G.G."/>
            <person name="Nelson W.C."/>
            <person name="Fouts D.E."/>
        </authorList>
    </citation>
    <scope>NUCLEOTIDE SEQUENCE [LARGE SCALE GENOMIC DNA]</scope>
    <source>
        <strain evidence="1">BUT 6</strain>
    </source>
</reference>
<evidence type="ECO:0000313" key="2">
    <source>
        <dbReference type="Proteomes" id="UP000014540"/>
    </source>
</evidence>
<dbReference type="EMBL" id="AKWZ02000003">
    <property type="protein sequence ID" value="EPG75645.1"/>
    <property type="molecule type" value="Genomic_DNA"/>
</dbReference>
<comment type="caution">
    <text evidence="1">The sequence shown here is derived from an EMBL/GenBank/DDBJ whole genome shotgun (WGS) entry which is preliminary data.</text>
</comment>
<name>S3VGQ0_9LEPT</name>
<evidence type="ECO:0000313" key="1">
    <source>
        <dbReference type="EMBL" id="EPG75645.1"/>
    </source>
</evidence>
<proteinExistence type="predicted"/>
<organism evidence="1 2">
    <name type="scientific">Leptospira fainei serovar Hurstbridge str. BUT 6</name>
    <dbReference type="NCBI Taxonomy" id="1193011"/>
    <lineage>
        <taxon>Bacteria</taxon>
        <taxon>Pseudomonadati</taxon>
        <taxon>Spirochaetota</taxon>
        <taxon>Spirochaetia</taxon>
        <taxon>Leptospirales</taxon>
        <taxon>Leptospiraceae</taxon>
        <taxon>Leptospira</taxon>
    </lineage>
</organism>
<dbReference type="AlphaFoldDB" id="S3VGQ0"/>
<accession>S3VGQ0</accession>
<gene>
    <name evidence="1" type="ORF">LEP1GSC058_1977</name>
</gene>
<dbReference type="Proteomes" id="UP000014540">
    <property type="component" value="Unassembled WGS sequence"/>
</dbReference>